<feature type="compositionally biased region" description="Gly residues" evidence="10">
    <location>
        <begin position="624"/>
        <end position="639"/>
    </location>
</feature>
<feature type="compositionally biased region" description="Acidic residues" evidence="10">
    <location>
        <begin position="607"/>
        <end position="620"/>
    </location>
</feature>
<dbReference type="Pfam" id="PF00999">
    <property type="entry name" value="Na_H_Exchanger"/>
    <property type="match status" value="1"/>
</dbReference>
<evidence type="ECO:0000256" key="5">
    <source>
        <dbReference type="ARBA" id="ARBA00022989"/>
    </source>
</evidence>
<keyword evidence="14" id="KW-1185">Reference proteome</keyword>
<evidence type="ECO:0000256" key="7">
    <source>
        <dbReference type="ARBA" id="ARBA00023065"/>
    </source>
</evidence>
<accession>A0ABQ6M5R4</accession>
<keyword evidence="3" id="KW-0050">Antiport</keyword>
<organism evidence="13 14">
    <name type="scientific">Tetraparma gracilis</name>
    <dbReference type="NCBI Taxonomy" id="2962635"/>
    <lineage>
        <taxon>Eukaryota</taxon>
        <taxon>Sar</taxon>
        <taxon>Stramenopiles</taxon>
        <taxon>Ochrophyta</taxon>
        <taxon>Bolidophyceae</taxon>
        <taxon>Parmales</taxon>
        <taxon>Triparmaceae</taxon>
        <taxon>Tetraparma</taxon>
    </lineage>
</organism>
<feature type="region of interest" description="Disordered" evidence="10">
    <location>
        <begin position="514"/>
        <end position="561"/>
    </location>
</feature>
<evidence type="ECO:0000256" key="11">
    <source>
        <dbReference type="SAM" id="Phobius"/>
    </source>
</evidence>
<comment type="subcellular location">
    <subcellularLocation>
        <location evidence="1">Membrane</location>
        <topology evidence="1">Multi-pass membrane protein</topology>
    </subcellularLocation>
</comment>
<gene>
    <name evidence="13" type="ORF">TeGR_g3064</name>
</gene>
<feature type="compositionally biased region" description="Acidic residues" evidence="10">
    <location>
        <begin position="750"/>
        <end position="776"/>
    </location>
</feature>
<feature type="transmembrane region" description="Helical" evidence="11">
    <location>
        <begin position="17"/>
        <end position="36"/>
    </location>
</feature>
<feature type="region of interest" description="Disordered" evidence="10">
    <location>
        <begin position="591"/>
        <end position="680"/>
    </location>
</feature>
<feature type="region of interest" description="Disordered" evidence="10">
    <location>
        <begin position="747"/>
        <end position="797"/>
    </location>
</feature>
<name>A0ABQ6M5R4_9STRA</name>
<feature type="transmembrane region" description="Helical" evidence="11">
    <location>
        <begin position="141"/>
        <end position="162"/>
    </location>
</feature>
<feature type="compositionally biased region" description="Basic residues" evidence="10">
    <location>
        <begin position="532"/>
        <end position="542"/>
    </location>
</feature>
<reference evidence="13 14" key="1">
    <citation type="journal article" date="2023" name="Commun. Biol.">
        <title>Genome analysis of Parmales, the sister group of diatoms, reveals the evolutionary specialization of diatoms from phago-mixotrophs to photoautotrophs.</title>
        <authorList>
            <person name="Ban H."/>
            <person name="Sato S."/>
            <person name="Yoshikawa S."/>
            <person name="Yamada K."/>
            <person name="Nakamura Y."/>
            <person name="Ichinomiya M."/>
            <person name="Sato N."/>
            <person name="Blanc-Mathieu R."/>
            <person name="Endo H."/>
            <person name="Kuwata A."/>
            <person name="Ogata H."/>
        </authorList>
    </citation>
    <scope>NUCLEOTIDE SEQUENCE [LARGE SCALE GENOMIC DNA]</scope>
</reference>
<evidence type="ECO:0000256" key="1">
    <source>
        <dbReference type="ARBA" id="ARBA00004141"/>
    </source>
</evidence>
<feature type="compositionally biased region" description="Basic and acidic residues" evidence="10">
    <location>
        <begin position="787"/>
        <end position="797"/>
    </location>
</feature>
<sequence length="797" mass="86956">MVFGPNGLALAPKPDSLMMFGEVGLLLLFLEAGIDVDLEMLKLVGFRGFGLSIFASAVALVFGVLISYYALGLGLTESFAVGATLAPTSMGVALNVLRSCSVLNTPSGQLIIAAAMLQDVIGIVLLAELKATKDPSFVNVFLPIFNALVLILLFGFLAVKVVPTVLQKKILPRFHHHSDRQNVVLMLILSSTIVLIPTTHYARSSYLLGCFLAGLCFCTDHHTHDVWSAQVKRLLQWLMRIFFACTIGFEVPIKRLGSVKVVGTAFVFLLLIFLKLSSGFFAFPLSKREFMKIGFSMTSSCELAFIISVNAWIEGLISSDTFDALILAALMSILISPVCLRQVLLHERRDKELEIQKARTETVFIDDGDLEEAGLSTSERSAHNLDKPEHHLYFQLQTKSHGMFGHQDKLMHAIAKLGMTVIDYRSFHPHGDFNVHVVNEIYLKDNDHFVFDHSSKVDVDAPVCAARMKTLYEAAVVAVNEESAKIKVYRWMPGSGTGMSTDRDKHDRIREFEVQPAPAHSNSALSPPQPLQKRRSGGKKSGSHTPNVPSQRRQKHHSKLSVALTSHAHPGELLKHQRHHELDGYVHTDAHDAFDPDEIEGEHFDSDSDSSIDSDSDEDDRGSFTGGILGSIVHGSGGRRGSRGSFGLISGGASGTATPVTAAETGSASRRTSFDSADDEGFKMVEMMEKVRHDTEHASRKSWQQGTSVALEQVLHSQPASMETNDASIQALMESAKSEALVEALGQLAEGEEGGEDSTDEEEEAEEGGGGVEEEQVVVPVTGIVKRKGDGDDETRL</sequence>
<evidence type="ECO:0000256" key="6">
    <source>
        <dbReference type="ARBA" id="ARBA00023053"/>
    </source>
</evidence>
<feature type="transmembrane region" description="Helical" evidence="11">
    <location>
        <begin position="78"/>
        <end position="97"/>
    </location>
</feature>
<proteinExistence type="predicted"/>
<evidence type="ECO:0000259" key="12">
    <source>
        <dbReference type="Pfam" id="PF00999"/>
    </source>
</evidence>
<feature type="domain" description="Cation/H+ exchanger transmembrane" evidence="12">
    <location>
        <begin position="1"/>
        <end position="344"/>
    </location>
</feature>
<evidence type="ECO:0000256" key="8">
    <source>
        <dbReference type="ARBA" id="ARBA00023136"/>
    </source>
</evidence>
<dbReference type="EMBL" id="BRYB01002467">
    <property type="protein sequence ID" value="GMI20014.1"/>
    <property type="molecule type" value="Genomic_DNA"/>
</dbReference>
<feature type="transmembrane region" description="Helical" evidence="11">
    <location>
        <begin position="234"/>
        <end position="253"/>
    </location>
</feature>
<evidence type="ECO:0000256" key="4">
    <source>
        <dbReference type="ARBA" id="ARBA00022692"/>
    </source>
</evidence>
<evidence type="ECO:0000256" key="10">
    <source>
        <dbReference type="SAM" id="MobiDB-lite"/>
    </source>
</evidence>
<comment type="caution">
    <text evidence="13">The sequence shown here is derived from an EMBL/GenBank/DDBJ whole genome shotgun (WGS) entry which is preliminary data.</text>
</comment>
<keyword evidence="9" id="KW-0739">Sodium transport</keyword>
<keyword evidence="8 11" id="KW-0472">Membrane</keyword>
<protein>
    <recommendedName>
        <fullName evidence="12">Cation/H+ exchanger transmembrane domain-containing protein</fullName>
    </recommendedName>
</protein>
<keyword evidence="5 11" id="KW-1133">Transmembrane helix</keyword>
<feature type="transmembrane region" description="Helical" evidence="11">
    <location>
        <begin position="109"/>
        <end position="129"/>
    </location>
</feature>
<feature type="compositionally biased region" description="Polar residues" evidence="10">
    <location>
        <begin position="655"/>
        <end position="675"/>
    </location>
</feature>
<keyword evidence="7" id="KW-0406">Ion transport</keyword>
<feature type="transmembrane region" description="Helical" evidence="11">
    <location>
        <begin position="265"/>
        <end position="286"/>
    </location>
</feature>
<keyword evidence="4 11" id="KW-0812">Transmembrane</keyword>
<feature type="transmembrane region" description="Helical" evidence="11">
    <location>
        <begin position="48"/>
        <end position="72"/>
    </location>
</feature>
<evidence type="ECO:0000256" key="2">
    <source>
        <dbReference type="ARBA" id="ARBA00022448"/>
    </source>
</evidence>
<keyword evidence="6" id="KW-0915">Sodium</keyword>
<dbReference type="InterPro" id="IPR038770">
    <property type="entry name" value="Na+/solute_symporter_sf"/>
</dbReference>
<evidence type="ECO:0000313" key="13">
    <source>
        <dbReference type="EMBL" id="GMI20014.1"/>
    </source>
</evidence>
<dbReference type="InterPro" id="IPR006153">
    <property type="entry name" value="Cation/H_exchanger_TM"/>
</dbReference>
<evidence type="ECO:0000313" key="14">
    <source>
        <dbReference type="Proteomes" id="UP001165060"/>
    </source>
</evidence>
<dbReference type="PANTHER" id="PTHR43562">
    <property type="entry name" value="NAPA-TYPE SODIUM/HYDROGEN ANTIPORTER"/>
    <property type="match status" value="1"/>
</dbReference>
<keyword evidence="2" id="KW-0813">Transport</keyword>
<dbReference type="Gene3D" id="1.20.1530.20">
    <property type="match status" value="1"/>
</dbReference>
<dbReference type="Proteomes" id="UP001165060">
    <property type="component" value="Unassembled WGS sequence"/>
</dbReference>
<dbReference type="PANTHER" id="PTHR43562:SF3">
    <property type="entry name" value="SODIUM ION_PROTON EXCHANGER (EUROFUNG)"/>
    <property type="match status" value="1"/>
</dbReference>
<evidence type="ECO:0000256" key="9">
    <source>
        <dbReference type="ARBA" id="ARBA00023201"/>
    </source>
</evidence>
<evidence type="ECO:0000256" key="3">
    <source>
        <dbReference type="ARBA" id="ARBA00022449"/>
    </source>
</evidence>
<feature type="transmembrane region" description="Helical" evidence="11">
    <location>
        <begin position="183"/>
        <end position="200"/>
    </location>
</feature>